<dbReference type="Proteomes" id="UP000011081">
    <property type="component" value="Unassembled WGS sequence"/>
</dbReference>
<name>L2GT76_VAVCU</name>
<dbReference type="Pfam" id="PF11861">
    <property type="entry name" value="DUF3381"/>
    <property type="match status" value="1"/>
</dbReference>
<dbReference type="GO" id="GO:0000463">
    <property type="term" value="P:maturation of LSU-rRNA from tricistronic rRNA transcript (SSU-rRNA, 5.8S rRNA, LSU-rRNA)"/>
    <property type="evidence" value="ECO:0007669"/>
    <property type="project" value="TreeGrafter"/>
</dbReference>
<dbReference type="Gene3D" id="3.40.50.150">
    <property type="entry name" value="Vaccinia Virus protein VP39"/>
    <property type="match status" value="1"/>
</dbReference>
<reference evidence="11" key="1">
    <citation type="submission" date="2011-03" db="EMBL/GenBank/DDBJ databases">
        <title>The genome sequence of Vavraia culicis strain floridensis.</title>
        <authorList>
            <consortium name="The Broad Institute Genome Sequencing Platform"/>
            <person name="Cuomo C."/>
            <person name="Becnel J."/>
            <person name="Sanscrainte N."/>
            <person name="Young S.K."/>
            <person name="Zeng Q."/>
            <person name="Gargeya S."/>
            <person name="Fitzgerald M."/>
            <person name="Haas B."/>
            <person name="Abouelleil A."/>
            <person name="Alvarado L."/>
            <person name="Arachchi H.M."/>
            <person name="Berlin A."/>
            <person name="Chapman S.B."/>
            <person name="Gearin G."/>
            <person name="Goldberg J."/>
            <person name="Griggs A."/>
            <person name="Gujja S."/>
            <person name="Hansen M."/>
            <person name="Heiman D."/>
            <person name="Howarth C."/>
            <person name="Larimer J."/>
            <person name="Lui A."/>
            <person name="MacDonald P.J.P."/>
            <person name="McCowen C."/>
            <person name="Montmayeur A."/>
            <person name="Murphy C."/>
            <person name="Neiman D."/>
            <person name="Pearson M."/>
            <person name="Priest M."/>
            <person name="Roberts A."/>
            <person name="Saif S."/>
            <person name="Shea T."/>
            <person name="Sisk P."/>
            <person name="Stolte C."/>
            <person name="Sykes S."/>
            <person name="Wortman J."/>
            <person name="Nusbaum C."/>
            <person name="Birren B."/>
        </authorList>
    </citation>
    <scope>NUCLEOTIDE SEQUENCE [LARGE SCALE GENOMIC DNA]</scope>
    <source>
        <strain evidence="11">floridensis</strain>
    </source>
</reference>
<dbReference type="OrthoDB" id="1287559at2759"/>
<evidence type="ECO:0000256" key="7">
    <source>
        <dbReference type="ARBA" id="ARBA00023242"/>
    </source>
</evidence>
<evidence type="ECO:0000259" key="9">
    <source>
        <dbReference type="Pfam" id="PF11861"/>
    </source>
</evidence>
<dbReference type="GO" id="GO:0000466">
    <property type="term" value="P:maturation of 5.8S rRNA from tricistronic rRNA transcript (SSU-rRNA, 5.8S rRNA, LSU-rRNA)"/>
    <property type="evidence" value="ECO:0007669"/>
    <property type="project" value="TreeGrafter"/>
</dbReference>
<dbReference type="STRING" id="948595.L2GT76"/>
<evidence type="ECO:0000313" key="10">
    <source>
        <dbReference type="EMBL" id="ELA46488.1"/>
    </source>
</evidence>
<dbReference type="GO" id="GO:0016435">
    <property type="term" value="F:rRNA (guanine) methyltransferase activity"/>
    <property type="evidence" value="ECO:0007669"/>
    <property type="project" value="TreeGrafter"/>
</dbReference>
<dbReference type="InterPro" id="IPR015507">
    <property type="entry name" value="rRNA-MeTfrase_E"/>
</dbReference>
<keyword evidence="7" id="KW-0539">Nucleus</keyword>
<dbReference type="GeneID" id="19879901"/>
<dbReference type="GO" id="GO:0008650">
    <property type="term" value="F:rRNA (uridine-2'-O-)-methyltransferase activity"/>
    <property type="evidence" value="ECO:0007669"/>
    <property type="project" value="TreeGrafter"/>
</dbReference>
<protein>
    <submittedName>
        <fullName evidence="10">23S rRNA (Uridine(2552)-2'-O-)-methyltransferase</fullName>
    </submittedName>
</protein>
<feature type="domain" description="DUF3381" evidence="9">
    <location>
        <begin position="222"/>
        <end position="292"/>
    </location>
</feature>
<keyword evidence="5 10" id="KW-0808">Transferase</keyword>
<dbReference type="GO" id="GO:0030687">
    <property type="term" value="C:preribosome, large subunit precursor"/>
    <property type="evidence" value="ECO:0007669"/>
    <property type="project" value="TreeGrafter"/>
</dbReference>
<gene>
    <name evidence="10" type="ORF">VCUG_02032</name>
</gene>
<dbReference type="Pfam" id="PF01728">
    <property type="entry name" value="FtsJ"/>
    <property type="match status" value="1"/>
</dbReference>
<dbReference type="OMA" id="KCACEHL"/>
<sequence>MASRKKIGKKRLDKYYHLAKEQGYRARSAYKLIQLNKKFNFLSTCTSVVDLCCAPGGWLQVAVQHNIPDVVGVDLYPIKKINNVKAIVGDITSPGTVKEILSMVGEADCVLHDGAPNVGVCWEKDAFEQNELVLHAIKISTKILKKDGVFLTKVFRSKDYFSILWVLNQLFESVVSTKPISSREVSAEIFVFCRGYKKPSKIDDKFFDANHVFKEKEISENYYKVIKFSEFFMSEEPKTVLETYTKMLIDVKGELFDRIFDQNFKLMLDDLRQISKHDVKKILQKKRKAHQIHRKWRVRRGLGCASEGDRCSPG</sequence>
<evidence type="ECO:0000259" key="8">
    <source>
        <dbReference type="Pfam" id="PF01728"/>
    </source>
</evidence>
<accession>L2GT76</accession>
<dbReference type="HOGENOM" id="CLU_009422_0_1_1"/>
<dbReference type="InterPro" id="IPR024576">
    <property type="entry name" value="rRNA_MeTfrase_Spb1_DUF3381"/>
</dbReference>
<keyword evidence="4 10" id="KW-0489">Methyltransferase</keyword>
<organism evidence="10 11">
    <name type="scientific">Vavraia culicis (isolate floridensis)</name>
    <name type="common">Microsporidian parasite</name>
    <dbReference type="NCBI Taxonomy" id="948595"/>
    <lineage>
        <taxon>Eukaryota</taxon>
        <taxon>Fungi</taxon>
        <taxon>Fungi incertae sedis</taxon>
        <taxon>Microsporidia</taxon>
        <taxon>Pleistophoridae</taxon>
        <taxon>Vavraia</taxon>
    </lineage>
</organism>
<evidence type="ECO:0000256" key="4">
    <source>
        <dbReference type="ARBA" id="ARBA00022603"/>
    </source>
</evidence>
<evidence type="ECO:0000256" key="2">
    <source>
        <dbReference type="ARBA" id="ARBA00022517"/>
    </source>
</evidence>
<evidence type="ECO:0000256" key="1">
    <source>
        <dbReference type="ARBA" id="ARBA00004604"/>
    </source>
</evidence>
<dbReference type="InterPro" id="IPR002877">
    <property type="entry name" value="RNA_MeTrfase_FtsJ_dom"/>
</dbReference>
<dbReference type="EMBL" id="GL877443">
    <property type="protein sequence ID" value="ELA46488.1"/>
    <property type="molecule type" value="Genomic_DNA"/>
</dbReference>
<dbReference type="PANTHER" id="PTHR10920">
    <property type="entry name" value="RIBOSOMAL RNA METHYLTRANSFERASE"/>
    <property type="match status" value="1"/>
</dbReference>
<evidence type="ECO:0000256" key="6">
    <source>
        <dbReference type="ARBA" id="ARBA00022691"/>
    </source>
</evidence>
<comment type="subcellular location">
    <subcellularLocation>
        <location evidence="1">Nucleus</location>
        <location evidence="1">Nucleolus</location>
    </subcellularLocation>
</comment>
<feature type="domain" description="Ribosomal RNA methyltransferase FtsJ" evidence="8">
    <location>
        <begin position="24"/>
        <end position="196"/>
    </location>
</feature>
<keyword evidence="3" id="KW-0698">rRNA processing</keyword>
<proteinExistence type="inferred from homology"/>
<dbReference type="AlphaFoldDB" id="L2GT76"/>
<evidence type="ECO:0000313" key="11">
    <source>
        <dbReference type="Proteomes" id="UP000011081"/>
    </source>
</evidence>
<dbReference type="SUPFAM" id="SSF53335">
    <property type="entry name" value="S-adenosyl-L-methionine-dependent methyltransferases"/>
    <property type="match status" value="1"/>
</dbReference>
<keyword evidence="2" id="KW-0690">Ribosome biogenesis</keyword>
<keyword evidence="6" id="KW-0949">S-adenosyl-L-methionine</keyword>
<dbReference type="FunFam" id="3.40.50.150:FF:000004">
    <property type="entry name" value="AdoMet-dependent rRNA methyltransferase SPB1"/>
    <property type="match status" value="1"/>
</dbReference>
<dbReference type="InterPro" id="IPR029063">
    <property type="entry name" value="SAM-dependent_MTases_sf"/>
</dbReference>
<dbReference type="InParanoid" id="L2GT76"/>
<evidence type="ECO:0000256" key="5">
    <source>
        <dbReference type="ARBA" id="ARBA00022679"/>
    </source>
</evidence>
<dbReference type="PANTHER" id="PTHR10920:SF13">
    <property type="entry name" value="PRE-RRNA 2'-O-RIBOSE RNA METHYLTRANSFERASE FTSJ3"/>
    <property type="match status" value="1"/>
</dbReference>
<evidence type="ECO:0000256" key="3">
    <source>
        <dbReference type="ARBA" id="ARBA00022552"/>
    </source>
</evidence>
<dbReference type="InterPro" id="IPR050082">
    <property type="entry name" value="RNA_methyltr_RlmE"/>
</dbReference>
<dbReference type="VEuPathDB" id="MicrosporidiaDB:VCUG_02032"/>
<dbReference type="HAMAP" id="MF_01547">
    <property type="entry name" value="RNA_methyltr_E"/>
    <property type="match status" value="1"/>
</dbReference>
<dbReference type="RefSeq" id="XP_008075046.1">
    <property type="nucleotide sequence ID" value="XM_008076855.1"/>
</dbReference>
<keyword evidence="11" id="KW-1185">Reference proteome</keyword>
<dbReference type="GO" id="GO:0005730">
    <property type="term" value="C:nucleolus"/>
    <property type="evidence" value="ECO:0007669"/>
    <property type="project" value="UniProtKB-SubCell"/>
</dbReference>